<keyword evidence="5" id="KW-0067">ATP-binding</keyword>
<dbReference type="PROSITE" id="PS00678">
    <property type="entry name" value="WD_REPEATS_1"/>
    <property type="match status" value="11"/>
</dbReference>
<dbReference type="InterPro" id="IPR019775">
    <property type="entry name" value="WD40_repeat_CS"/>
</dbReference>
<feature type="repeat" description="WD" evidence="3">
    <location>
        <begin position="1101"/>
        <end position="1142"/>
    </location>
</feature>
<feature type="repeat" description="WD" evidence="3">
    <location>
        <begin position="835"/>
        <end position="876"/>
    </location>
</feature>
<feature type="repeat" description="WD" evidence="3">
    <location>
        <begin position="697"/>
        <end position="731"/>
    </location>
</feature>
<gene>
    <name evidence="5" type="ORF">HNR40_004957</name>
</gene>
<feature type="repeat" description="WD" evidence="3">
    <location>
        <begin position="1239"/>
        <end position="1280"/>
    </location>
</feature>
<feature type="repeat" description="WD" evidence="3">
    <location>
        <begin position="881"/>
        <end position="922"/>
    </location>
</feature>
<feature type="repeat" description="WD" evidence="3">
    <location>
        <begin position="1009"/>
        <end position="1050"/>
    </location>
</feature>
<dbReference type="PROSITE" id="PS50294">
    <property type="entry name" value="WD_REPEATS_REGION"/>
    <property type="match status" value="14"/>
</dbReference>
<dbReference type="RefSeq" id="WP_184965100.1">
    <property type="nucleotide sequence ID" value="NZ_JACHIN010000006.1"/>
</dbReference>
<evidence type="ECO:0000256" key="3">
    <source>
        <dbReference type="PROSITE-ProRule" id="PRU00221"/>
    </source>
</evidence>
<name>A0A7W8A4I8_9ACTN</name>
<dbReference type="SUPFAM" id="SSF50978">
    <property type="entry name" value="WD40 repeat-like"/>
    <property type="match status" value="2"/>
</dbReference>
<feature type="repeat" description="WD" evidence="3">
    <location>
        <begin position="651"/>
        <end position="685"/>
    </location>
</feature>
<dbReference type="Gene3D" id="2.130.10.10">
    <property type="entry name" value="YVTN repeat-like/Quinoprotein amine dehydrogenase"/>
    <property type="match status" value="6"/>
</dbReference>
<sequence length="1309" mass="140688">MPSGARARFAERFALLYAEAGTPPLKQVAAAASRARRVDDRGRPVRVSVQRVSDWRLGRTVPVRFAVLAAVLDVLIGRARDSRPRAVVADLYDLASWHALWESALADPALATDPAPEALEDADIRPYPGLAPFGKDDAPWFFGRGQATGALLDLLAGTLTTGGMIALVGASGSGKSSLLRAGLQTALAEETPQLQAWPVLLMVPGADPVAELADRFPGMSPALDAALHATGQTELPDDLAAEIRTAVNARAGPNTRIVLIVDQFEETFTLCTDEARRRVFIQALHAACSAGGRALVVLGLRADFYGHCLRYPQLADALRERQQLLEPMTADQLREAILAPARAVGLRPEPGLAEIMLRDLGERCTDGTAGLEPGALPLLSHALLATWRRRHSGKLSVAAYLATGRIHGSVATTAERAWTRLRPDEQQAAHQLLLQLVRIGEEGHDTRRRMPSSDLAARAANGAATARALEVLAQQRLITVDAAGVEIAHEALLWAWPRLRRWINDDRAGNVARQRLEEDARTWERHGRDPSLLYRGTRLDTARLLTDVTPAARQFLADALRHQRRTQWGRRGAVTMVAVLAILAVGAAAVAVHQRDEATFRQVLAEADRMRTTDPSVWAQLSLVARRMRPTDMSVSTRLISTQHAPLQTPLYGHAGAVYLTSYSPDGRLLATASYDGTARLWDLRDPARPMPLGRPLAGHRSWVTSAVFSPDGDTLATAGDDQTVRLWDLSDPARPSPLGAPLTGPRGTIYLVAFSPDGRILATANEDHTTRLWNVADPAHPAPLGHPLGGHRAAIRSLAFSPDGRLLATAGDDKTIRLWDVTDPAKAKPRAAPLTGHHALVHSIDFSPDGRLLASGGKDKTIRLWDLSDPDHARPAGPPLTGHGGPVWSVKFHPDGRTLASGSVDSTTRLWNLADPAAAVQLGEPLTAQTGIVFAVAFSPDGRTLATGHADSSVRLWSMPSGVLTGHTASVVRVAFSRDGRTLASAGDDQRIGVWTALRSGRPAVRFLTAHAGLTYWAAFSPDGHTLATTGSDKTLRLWDVTDPTAPSALGKPITTRHRYAAPVAFSPDGRTLAAAGDDMEIRLWDIRDRHHPIMYGRPLSGHAGYVNSVAFSPDGHLIVTASSDKTARLWSVTDPASPRLVAKPLGGHSGPIQQASFSPDGRILATAGDDKTVQLWDVRHPERPAPLTSPLTGHSEAVSSVAFSPDGHTLATGSYDKTVRLWNVTGPARPEPLGEALTGHTAGVRSIAFQPGADTLATASTDGTIRLWDLDVNHAVRRICATTRGVLTPRQWRRHLPQTPYLSPCDS</sequence>
<proteinExistence type="predicted"/>
<feature type="domain" description="Novel STAND NTPase 1" evidence="4">
    <location>
        <begin position="126"/>
        <end position="530"/>
    </location>
</feature>
<dbReference type="Pfam" id="PF20703">
    <property type="entry name" value="nSTAND1"/>
    <property type="match status" value="1"/>
</dbReference>
<feature type="repeat" description="WD" evidence="3">
    <location>
        <begin position="927"/>
        <end position="963"/>
    </location>
</feature>
<dbReference type="GO" id="GO:0005524">
    <property type="term" value="F:ATP binding"/>
    <property type="evidence" value="ECO:0007669"/>
    <property type="project" value="UniProtKB-KW"/>
</dbReference>
<dbReference type="InterPro" id="IPR036322">
    <property type="entry name" value="WD40_repeat_dom_sf"/>
</dbReference>
<dbReference type="InterPro" id="IPR011047">
    <property type="entry name" value="Quinoprotein_ADH-like_sf"/>
</dbReference>
<dbReference type="CDD" id="cd00200">
    <property type="entry name" value="WD40"/>
    <property type="match status" value="2"/>
</dbReference>
<keyword evidence="5" id="KW-0547">Nucleotide-binding</keyword>
<dbReference type="SMART" id="SM00320">
    <property type="entry name" value="WD40"/>
    <property type="match status" value="14"/>
</dbReference>
<keyword evidence="6" id="KW-1185">Reference proteome</keyword>
<dbReference type="PANTHER" id="PTHR22847">
    <property type="entry name" value="WD40 REPEAT PROTEIN"/>
    <property type="match status" value="1"/>
</dbReference>
<feature type="repeat" description="WD" evidence="3">
    <location>
        <begin position="1193"/>
        <end position="1226"/>
    </location>
</feature>
<dbReference type="InterPro" id="IPR001680">
    <property type="entry name" value="WD40_rpt"/>
</dbReference>
<evidence type="ECO:0000259" key="4">
    <source>
        <dbReference type="Pfam" id="PF20703"/>
    </source>
</evidence>
<dbReference type="Gene3D" id="3.40.50.300">
    <property type="entry name" value="P-loop containing nucleotide triphosphate hydrolases"/>
    <property type="match status" value="1"/>
</dbReference>
<dbReference type="SUPFAM" id="SSF50998">
    <property type="entry name" value="Quinoprotein alcohol dehydrogenase-like"/>
    <property type="match status" value="1"/>
</dbReference>
<dbReference type="PROSITE" id="PS50082">
    <property type="entry name" value="WD_REPEATS_2"/>
    <property type="match status" value="14"/>
</dbReference>
<dbReference type="InterPro" id="IPR049052">
    <property type="entry name" value="nSTAND1"/>
</dbReference>
<dbReference type="Pfam" id="PF00400">
    <property type="entry name" value="WD40"/>
    <property type="match status" value="14"/>
</dbReference>
<protein>
    <submittedName>
        <fullName evidence="5">WD40 repeat protein/energy-coupling factor transporter ATP-binding protein EcfA2</fullName>
    </submittedName>
</protein>
<dbReference type="PRINTS" id="PR00320">
    <property type="entry name" value="GPROTEINBRPT"/>
</dbReference>
<dbReference type="InterPro" id="IPR027417">
    <property type="entry name" value="P-loop_NTPase"/>
</dbReference>
<organism evidence="5 6">
    <name type="scientific">Nonomuraea endophytica</name>
    <dbReference type="NCBI Taxonomy" id="714136"/>
    <lineage>
        <taxon>Bacteria</taxon>
        <taxon>Bacillati</taxon>
        <taxon>Actinomycetota</taxon>
        <taxon>Actinomycetes</taxon>
        <taxon>Streptosporangiales</taxon>
        <taxon>Streptosporangiaceae</taxon>
        <taxon>Nonomuraea</taxon>
    </lineage>
</organism>
<feature type="repeat" description="WD" evidence="3">
    <location>
        <begin position="1065"/>
        <end position="1089"/>
    </location>
</feature>
<evidence type="ECO:0000256" key="2">
    <source>
        <dbReference type="ARBA" id="ARBA00022737"/>
    </source>
</evidence>
<dbReference type="InterPro" id="IPR015943">
    <property type="entry name" value="WD40/YVTN_repeat-like_dom_sf"/>
</dbReference>
<dbReference type="PANTHER" id="PTHR22847:SF637">
    <property type="entry name" value="WD REPEAT DOMAIN 5B"/>
    <property type="match status" value="1"/>
</dbReference>
<feature type="repeat" description="WD" evidence="3">
    <location>
        <begin position="743"/>
        <end position="776"/>
    </location>
</feature>
<dbReference type="SUPFAM" id="SSF52540">
    <property type="entry name" value="P-loop containing nucleoside triphosphate hydrolases"/>
    <property type="match status" value="2"/>
</dbReference>
<keyword evidence="2" id="KW-0677">Repeat</keyword>
<evidence type="ECO:0000313" key="5">
    <source>
        <dbReference type="EMBL" id="MBB5079471.1"/>
    </source>
</evidence>
<evidence type="ECO:0000256" key="1">
    <source>
        <dbReference type="ARBA" id="ARBA00022574"/>
    </source>
</evidence>
<reference evidence="5 6" key="1">
    <citation type="submission" date="2020-08" db="EMBL/GenBank/DDBJ databases">
        <title>Genomic Encyclopedia of Type Strains, Phase IV (KMG-IV): sequencing the most valuable type-strain genomes for metagenomic binning, comparative biology and taxonomic classification.</title>
        <authorList>
            <person name="Goeker M."/>
        </authorList>
    </citation>
    <scope>NUCLEOTIDE SEQUENCE [LARGE SCALE GENOMIC DNA]</scope>
    <source>
        <strain evidence="5 6">DSM 45385</strain>
    </source>
</reference>
<dbReference type="Proteomes" id="UP000568380">
    <property type="component" value="Unassembled WGS sequence"/>
</dbReference>
<dbReference type="InterPro" id="IPR020472">
    <property type="entry name" value="WD40_PAC1"/>
</dbReference>
<evidence type="ECO:0000313" key="6">
    <source>
        <dbReference type="Proteomes" id="UP000568380"/>
    </source>
</evidence>
<comment type="caution">
    <text evidence="5">The sequence shown here is derived from an EMBL/GenBank/DDBJ whole genome shotgun (WGS) entry which is preliminary data.</text>
</comment>
<keyword evidence="1 3" id="KW-0853">WD repeat</keyword>
<feature type="repeat" description="WD" evidence="3">
    <location>
        <begin position="789"/>
        <end position="830"/>
    </location>
</feature>
<feature type="repeat" description="WD" evidence="3">
    <location>
        <begin position="1147"/>
        <end position="1181"/>
    </location>
</feature>
<feature type="repeat" description="WD" evidence="3">
    <location>
        <begin position="965"/>
        <end position="996"/>
    </location>
</feature>
<dbReference type="EMBL" id="JACHIN010000006">
    <property type="protein sequence ID" value="MBB5079471.1"/>
    <property type="molecule type" value="Genomic_DNA"/>
</dbReference>
<accession>A0A7W8A4I8</accession>